<dbReference type="Proteomes" id="UP000501690">
    <property type="component" value="Linkage Group LG2"/>
</dbReference>
<keyword evidence="1" id="KW-0812">Transmembrane</keyword>
<sequence length="148" mass="16863">MTDLEKPVIISSNPNFFLPSFLFLVSILSPKVYFLSQTVTFFFRVVVAASFTTLFVTPFVHCLHAVRTPSARRLLVVRVVRSPFVLLACRPRTVHASFAHYLCIVPGCCIGDSPPFGQRIVFAFFLKLSYFKSIDSYVYKEDYYDNGL</sequence>
<dbReference type="AlphaFoldDB" id="A0A4D6L4K1"/>
<gene>
    <name evidence="2" type="ORF">DEO72_LG2g3698</name>
</gene>
<protein>
    <recommendedName>
        <fullName evidence="4">Transmembrane protein</fullName>
    </recommendedName>
</protein>
<keyword evidence="1" id="KW-1133">Transmembrane helix</keyword>
<proteinExistence type="predicted"/>
<evidence type="ECO:0000313" key="2">
    <source>
        <dbReference type="EMBL" id="QCD83354.1"/>
    </source>
</evidence>
<evidence type="ECO:0000313" key="3">
    <source>
        <dbReference type="Proteomes" id="UP000501690"/>
    </source>
</evidence>
<evidence type="ECO:0000256" key="1">
    <source>
        <dbReference type="SAM" id="Phobius"/>
    </source>
</evidence>
<dbReference type="EMBL" id="CP039346">
    <property type="protein sequence ID" value="QCD83354.1"/>
    <property type="molecule type" value="Genomic_DNA"/>
</dbReference>
<keyword evidence="3" id="KW-1185">Reference proteome</keyword>
<feature type="transmembrane region" description="Helical" evidence="1">
    <location>
        <begin position="41"/>
        <end position="63"/>
    </location>
</feature>
<accession>A0A4D6L4K1</accession>
<name>A0A4D6L4K1_VIGUN</name>
<organism evidence="2 3">
    <name type="scientific">Vigna unguiculata</name>
    <name type="common">Cowpea</name>
    <dbReference type="NCBI Taxonomy" id="3917"/>
    <lineage>
        <taxon>Eukaryota</taxon>
        <taxon>Viridiplantae</taxon>
        <taxon>Streptophyta</taxon>
        <taxon>Embryophyta</taxon>
        <taxon>Tracheophyta</taxon>
        <taxon>Spermatophyta</taxon>
        <taxon>Magnoliopsida</taxon>
        <taxon>eudicotyledons</taxon>
        <taxon>Gunneridae</taxon>
        <taxon>Pentapetalae</taxon>
        <taxon>rosids</taxon>
        <taxon>fabids</taxon>
        <taxon>Fabales</taxon>
        <taxon>Fabaceae</taxon>
        <taxon>Papilionoideae</taxon>
        <taxon>50 kb inversion clade</taxon>
        <taxon>NPAAA clade</taxon>
        <taxon>indigoferoid/millettioid clade</taxon>
        <taxon>Phaseoleae</taxon>
        <taxon>Vigna</taxon>
    </lineage>
</organism>
<evidence type="ECO:0008006" key="4">
    <source>
        <dbReference type="Google" id="ProtNLM"/>
    </source>
</evidence>
<reference evidence="2 3" key="1">
    <citation type="submission" date="2019-04" db="EMBL/GenBank/DDBJ databases">
        <title>An improved genome assembly and genetic linkage map for asparagus bean, Vigna unguiculata ssp. sesquipedialis.</title>
        <authorList>
            <person name="Xia Q."/>
            <person name="Zhang R."/>
            <person name="Dong Y."/>
        </authorList>
    </citation>
    <scope>NUCLEOTIDE SEQUENCE [LARGE SCALE GENOMIC DNA]</scope>
    <source>
        <tissue evidence="2">Leaf</tissue>
    </source>
</reference>
<keyword evidence="1" id="KW-0472">Membrane</keyword>